<evidence type="ECO:0000256" key="1">
    <source>
        <dbReference type="SAM" id="Phobius"/>
    </source>
</evidence>
<reference evidence="2 3" key="1">
    <citation type="submission" date="2021-06" db="EMBL/GenBank/DDBJ databases">
        <title>Bacillus sp. RD4P76, an endophyte from a halophyte.</title>
        <authorList>
            <person name="Sun J.-Q."/>
        </authorList>
    </citation>
    <scope>NUCLEOTIDE SEQUENCE [LARGE SCALE GENOMIC DNA]</scope>
    <source>
        <strain evidence="2 3">JCM 17098</strain>
    </source>
</reference>
<sequence length="163" mass="18888">MVKRQRKKYEALLWSIALPGFGQFINKKHFKGFILMVAEVLINVMSNFNLAIMLSFNWRIQETIEIIDFQWLMFYPCLYMYGLWDAYRDENRGNLGPYSYVPLACCAYTVTVGLMYSTTFEIFGILFGPVFLPILSLIPGLIVGNLIRVFLTKRAEEKGLVTE</sequence>
<name>A0ABS6K122_9BACI</name>
<evidence type="ECO:0000313" key="3">
    <source>
        <dbReference type="Proteomes" id="UP000790580"/>
    </source>
</evidence>
<dbReference type="EMBL" id="JAHQCR010000091">
    <property type="protein sequence ID" value="MBU9724360.1"/>
    <property type="molecule type" value="Genomic_DNA"/>
</dbReference>
<comment type="caution">
    <text evidence="2">The sequence shown here is derived from an EMBL/GenBank/DDBJ whole genome shotgun (WGS) entry which is preliminary data.</text>
</comment>
<gene>
    <name evidence="2" type="ORF">KS407_23315</name>
</gene>
<evidence type="ECO:0000313" key="2">
    <source>
        <dbReference type="EMBL" id="MBU9724360.1"/>
    </source>
</evidence>
<keyword evidence="1" id="KW-1133">Transmembrane helix</keyword>
<organism evidence="2 3">
    <name type="scientific">Evansella alkalicola</name>
    <dbReference type="NCBI Taxonomy" id="745819"/>
    <lineage>
        <taxon>Bacteria</taxon>
        <taxon>Bacillati</taxon>
        <taxon>Bacillota</taxon>
        <taxon>Bacilli</taxon>
        <taxon>Bacillales</taxon>
        <taxon>Bacillaceae</taxon>
        <taxon>Evansella</taxon>
    </lineage>
</organism>
<keyword evidence="1" id="KW-0472">Membrane</keyword>
<feature type="transmembrane region" description="Helical" evidence="1">
    <location>
        <begin position="32"/>
        <end position="54"/>
    </location>
</feature>
<accession>A0ABS6K122</accession>
<proteinExistence type="predicted"/>
<keyword evidence="3" id="KW-1185">Reference proteome</keyword>
<feature type="transmembrane region" description="Helical" evidence="1">
    <location>
        <begin position="96"/>
        <end position="116"/>
    </location>
</feature>
<dbReference type="RefSeq" id="WP_088077070.1">
    <property type="nucleotide sequence ID" value="NZ_JAHQCR010000091.1"/>
</dbReference>
<keyword evidence="1" id="KW-0812">Transmembrane</keyword>
<feature type="transmembrane region" description="Helical" evidence="1">
    <location>
        <begin position="66"/>
        <end position="84"/>
    </location>
</feature>
<protein>
    <submittedName>
        <fullName evidence="2">Uncharacterized protein</fullName>
    </submittedName>
</protein>
<feature type="transmembrane region" description="Helical" evidence="1">
    <location>
        <begin position="123"/>
        <end position="147"/>
    </location>
</feature>
<dbReference type="Proteomes" id="UP000790580">
    <property type="component" value="Unassembled WGS sequence"/>
</dbReference>